<dbReference type="PANTHER" id="PTHR33620:SF1">
    <property type="entry name" value="UREASE ACCESSORY PROTEIN F"/>
    <property type="match status" value="1"/>
</dbReference>
<proteinExistence type="inferred from homology"/>
<dbReference type="InterPro" id="IPR038277">
    <property type="entry name" value="UreF_sf"/>
</dbReference>
<organism evidence="4 5">
    <name type="scientific">Chryseobacterium soldanellicola</name>
    <dbReference type="NCBI Taxonomy" id="311333"/>
    <lineage>
        <taxon>Bacteria</taxon>
        <taxon>Pseudomonadati</taxon>
        <taxon>Bacteroidota</taxon>
        <taxon>Flavobacteriia</taxon>
        <taxon>Flavobacteriales</taxon>
        <taxon>Weeksellaceae</taxon>
        <taxon>Chryseobacterium group</taxon>
        <taxon>Chryseobacterium</taxon>
    </lineage>
</organism>
<keyword evidence="5" id="KW-1185">Reference proteome</keyword>
<dbReference type="Proteomes" id="UP000199627">
    <property type="component" value="Unassembled WGS sequence"/>
</dbReference>
<evidence type="ECO:0000313" key="4">
    <source>
        <dbReference type="EMBL" id="SDQ69926.1"/>
    </source>
</evidence>
<dbReference type="PANTHER" id="PTHR33620">
    <property type="entry name" value="UREASE ACCESSORY PROTEIN F"/>
    <property type="match status" value="1"/>
</dbReference>
<accession>A0A1H1D2A6</accession>
<evidence type="ECO:0000313" key="5">
    <source>
        <dbReference type="Proteomes" id="UP000199627"/>
    </source>
</evidence>
<dbReference type="EMBL" id="FNKL01000003">
    <property type="protein sequence ID" value="SDQ69926.1"/>
    <property type="molecule type" value="Genomic_DNA"/>
</dbReference>
<gene>
    <name evidence="3" type="primary">ureF</name>
    <name evidence="4" type="ORF">SAMN05421664_2226</name>
</gene>
<reference evidence="5" key="1">
    <citation type="submission" date="2016-10" db="EMBL/GenBank/DDBJ databases">
        <authorList>
            <person name="Varghese N."/>
            <person name="Submissions S."/>
        </authorList>
    </citation>
    <scope>NUCLEOTIDE SEQUENCE [LARGE SCALE GENOMIC DNA]</scope>
    <source>
        <strain evidence="5">DSM 17072</strain>
    </source>
</reference>
<dbReference type="Pfam" id="PF01730">
    <property type="entry name" value="UreF"/>
    <property type="match status" value="1"/>
</dbReference>
<keyword evidence="3" id="KW-0963">Cytoplasm</keyword>
<comment type="subcellular location">
    <subcellularLocation>
        <location evidence="3">Cytoplasm</location>
    </subcellularLocation>
</comment>
<dbReference type="AlphaFoldDB" id="A0A1H1D2A6"/>
<dbReference type="InterPro" id="IPR002639">
    <property type="entry name" value="UreF"/>
</dbReference>
<comment type="function">
    <text evidence="3">Required for maturation of urease via the functional incorporation of the urease nickel metallocenter.</text>
</comment>
<comment type="subunit">
    <text evidence="3">UreD, UreF and UreG form a complex that acts as a GTP-hydrolysis-dependent molecular chaperone, activating the urease apoprotein by helping to assemble the nickel containing metallocenter of UreC. The UreE protein probably delivers the nickel.</text>
</comment>
<protein>
    <recommendedName>
        <fullName evidence="3">Urease accessory protein UreF</fullName>
    </recommendedName>
</protein>
<evidence type="ECO:0000256" key="3">
    <source>
        <dbReference type="HAMAP-Rule" id="MF_01385"/>
    </source>
</evidence>
<evidence type="ECO:0000256" key="2">
    <source>
        <dbReference type="ARBA" id="ARBA00023186"/>
    </source>
</evidence>
<dbReference type="GO" id="GO:0016151">
    <property type="term" value="F:nickel cation binding"/>
    <property type="evidence" value="ECO:0007669"/>
    <property type="project" value="UniProtKB-UniRule"/>
</dbReference>
<keyword evidence="2 3" id="KW-0143">Chaperone</keyword>
<dbReference type="GO" id="GO:0005737">
    <property type="term" value="C:cytoplasm"/>
    <property type="evidence" value="ECO:0007669"/>
    <property type="project" value="UniProtKB-SubCell"/>
</dbReference>
<dbReference type="PIRSF" id="PIRSF009467">
    <property type="entry name" value="Ureas_acces_UreF"/>
    <property type="match status" value="1"/>
</dbReference>
<name>A0A1H1D2A6_9FLAO</name>
<dbReference type="Gene3D" id="1.10.4190.10">
    <property type="entry name" value="Urease accessory protein UreF"/>
    <property type="match status" value="1"/>
</dbReference>
<sequence length="232" mass="26510">MNKMNLNFLSGLLHISDPTLPIGGYSHSSGLETYVQKRIVNNLQTAKEFVENMLQYNLKYNDGAFVKLAYEAAQNEDLQLLIKLDHECNAIKCPKETRQASQKLGLRLIKIFKRKDSFPLMESFEKAVQNKEANSHYCIVFGIYCSLMSIPLYEALLGFYYTSVAGIITNAVKLVPLGQLDGQDILFSLYSVMEKTVLETMELDRDLVGLCNTSFDIRCMQHERLYSRLYMS</sequence>
<dbReference type="HAMAP" id="MF_01385">
    <property type="entry name" value="UreF"/>
    <property type="match status" value="1"/>
</dbReference>
<dbReference type="STRING" id="311333.SAMN05421664_2226"/>
<evidence type="ECO:0000256" key="1">
    <source>
        <dbReference type="ARBA" id="ARBA00022988"/>
    </source>
</evidence>
<keyword evidence="1 3" id="KW-0996">Nickel insertion</keyword>
<comment type="similarity">
    <text evidence="3">Belongs to the UreF family.</text>
</comment>